<dbReference type="Pfam" id="PF00324">
    <property type="entry name" value="AA_permease"/>
    <property type="match status" value="1"/>
</dbReference>
<comment type="subcellular location">
    <subcellularLocation>
        <location evidence="1">Membrane</location>
        <topology evidence="1">Multi-pass membrane protein</topology>
    </subcellularLocation>
</comment>
<feature type="transmembrane region" description="Helical" evidence="5">
    <location>
        <begin position="232"/>
        <end position="254"/>
    </location>
</feature>
<dbReference type="InterPro" id="IPR004757">
    <property type="entry name" value="EtNH_permease"/>
</dbReference>
<evidence type="ECO:0000256" key="2">
    <source>
        <dbReference type="ARBA" id="ARBA00022692"/>
    </source>
</evidence>
<feature type="transmembrane region" description="Helical" evidence="5">
    <location>
        <begin position="425"/>
        <end position="443"/>
    </location>
</feature>
<feature type="transmembrane region" description="Helical" evidence="5">
    <location>
        <begin position="400"/>
        <end position="419"/>
    </location>
</feature>
<dbReference type="PANTHER" id="PTHR42770">
    <property type="entry name" value="AMINO ACID TRANSPORTER-RELATED"/>
    <property type="match status" value="1"/>
</dbReference>
<evidence type="ECO:0000313" key="8">
    <source>
        <dbReference type="Proteomes" id="UP000662678"/>
    </source>
</evidence>
<dbReference type="RefSeq" id="WP_189352474.1">
    <property type="nucleotide sequence ID" value="NZ_BMYP01000008.1"/>
</dbReference>
<evidence type="ECO:0000256" key="4">
    <source>
        <dbReference type="ARBA" id="ARBA00023136"/>
    </source>
</evidence>
<keyword evidence="8" id="KW-1185">Reference proteome</keyword>
<sequence length="477" mass="51191">MQKQKVVRELKSSLKTIHLWGIAVGLVISGEYFGWSYGWASAGTLGFLVTSLLIAAMYTTFIFSYTELTTSIPHAGGPFAYARRAFGPTGGFIAGAATLIEFVFAPPAIALAIGAYLGVQFPGLDPKVAAVGAYLVFMALNILGVQLAANFELFVTVLAIGELLVFMGVVSPGFSLANFTANGWAGGSELNHTALLGILGAIPFAIWFFLAIEGAAMAAEEAEDPRRTIPKAYIGGILTLTVLAIGVMIMAGGVGDWRLLANINDPLPQAMKAVVGENSGWMHMLVWIGLFGLIASFHGIIMGYSRQIFALARAGYMPTVFARVHPRFKTPHLAIILGGIIGIAAIFSDEWIKLGGQTLTANIITMSVFGALVMYIMSMLSLLRLRRTEPKLDRPFRAPVYPLFPCIALAIATLSLLTMAWLNQLVFALFVAAMAAGYIYFLATKHLRDAAPQDDMLEGQSCEDELPLNLSLLPGKD</sequence>
<dbReference type="Gene3D" id="1.20.1740.10">
    <property type="entry name" value="Amino acid/polyamine transporter I"/>
    <property type="match status" value="1"/>
</dbReference>
<evidence type="ECO:0000256" key="5">
    <source>
        <dbReference type="SAM" id="Phobius"/>
    </source>
</evidence>
<feature type="transmembrane region" description="Helical" evidence="5">
    <location>
        <begin position="281"/>
        <end position="304"/>
    </location>
</feature>
<feature type="transmembrane region" description="Helical" evidence="5">
    <location>
        <begin position="359"/>
        <end position="380"/>
    </location>
</feature>
<evidence type="ECO:0000256" key="3">
    <source>
        <dbReference type="ARBA" id="ARBA00022989"/>
    </source>
</evidence>
<evidence type="ECO:0000313" key="7">
    <source>
        <dbReference type="EMBL" id="GHD73788.1"/>
    </source>
</evidence>
<gene>
    <name evidence="7" type="ORF">GCM10011419_09170</name>
</gene>
<name>A0ABQ3HAD4_9NEIS</name>
<dbReference type="InterPro" id="IPR004841">
    <property type="entry name" value="AA-permease/SLC12A_dom"/>
</dbReference>
<proteinExistence type="predicted"/>
<feature type="transmembrane region" description="Helical" evidence="5">
    <location>
        <begin position="128"/>
        <end position="146"/>
    </location>
</feature>
<evidence type="ECO:0000259" key="6">
    <source>
        <dbReference type="Pfam" id="PF00324"/>
    </source>
</evidence>
<dbReference type="EMBL" id="BMYP01000008">
    <property type="protein sequence ID" value="GHD73788.1"/>
    <property type="molecule type" value="Genomic_DNA"/>
</dbReference>
<feature type="transmembrane region" description="Helical" evidence="5">
    <location>
        <begin position="330"/>
        <end position="347"/>
    </location>
</feature>
<feature type="transmembrane region" description="Helical" evidence="5">
    <location>
        <begin position="92"/>
        <end position="116"/>
    </location>
</feature>
<evidence type="ECO:0000256" key="1">
    <source>
        <dbReference type="ARBA" id="ARBA00004141"/>
    </source>
</evidence>
<feature type="transmembrane region" description="Helical" evidence="5">
    <location>
        <begin position="194"/>
        <end position="212"/>
    </location>
</feature>
<comment type="caution">
    <text evidence="7">The sequence shown here is derived from an EMBL/GenBank/DDBJ whole genome shotgun (WGS) entry which is preliminary data.</text>
</comment>
<organism evidence="7 8">
    <name type="scientific">Vogesella fluminis</name>
    <dbReference type="NCBI Taxonomy" id="1069161"/>
    <lineage>
        <taxon>Bacteria</taxon>
        <taxon>Pseudomonadati</taxon>
        <taxon>Pseudomonadota</taxon>
        <taxon>Betaproteobacteria</taxon>
        <taxon>Neisseriales</taxon>
        <taxon>Chromobacteriaceae</taxon>
        <taxon>Vogesella</taxon>
    </lineage>
</organism>
<dbReference type="PIRSF" id="PIRSF006060">
    <property type="entry name" value="AA_transporter"/>
    <property type="match status" value="1"/>
</dbReference>
<reference evidence="8" key="1">
    <citation type="journal article" date="2019" name="Int. J. Syst. Evol. Microbiol.">
        <title>The Global Catalogue of Microorganisms (GCM) 10K type strain sequencing project: providing services to taxonomists for standard genome sequencing and annotation.</title>
        <authorList>
            <consortium name="The Broad Institute Genomics Platform"/>
            <consortium name="The Broad Institute Genome Sequencing Center for Infectious Disease"/>
            <person name="Wu L."/>
            <person name="Ma J."/>
        </authorList>
    </citation>
    <scope>NUCLEOTIDE SEQUENCE [LARGE SCALE GENOMIC DNA]</scope>
    <source>
        <strain evidence="8">KCTC 23713</strain>
    </source>
</reference>
<dbReference type="Proteomes" id="UP000662678">
    <property type="component" value="Unassembled WGS sequence"/>
</dbReference>
<protein>
    <submittedName>
        <fullName evidence="7">Ethanolamine permease</fullName>
    </submittedName>
</protein>
<feature type="domain" description="Amino acid permease/ SLC12A" evidence="6">
    <location>
        <begin position="22"/>
        <end position="444"/>
    </location>
</feature>
<keyword evidence="2 5" id="KW-0812">Transmembrane</keyword>
<keyword evidence="4 5" id="KW-0472">Membrane</keyword>
<feature type="transmembrane region" description="Helical" evidence="5">
    <location>
        <begin position="12"/>
        <end position="33"/>
    </location>
</feature>
<dbReference type="PANTHER" id="PTHR42770:SF7">
    <property type="entry name" value="MEMBRANE PROTEIN"/>
    <property type="match status" value="1"/>
</dbReference>
<keyword evidence="3 5" id="KW-1133">Transmembrane helix</keyword>
<feature type="transmembrane region" description="Helical" evidence="5">
    <location>
        <begin position="39"/>
        <end position="63"/>
    </location>
</feature>
<feature type="transmembrane region" description="Helical" evidence="5">
    <location>
        <begin position="153"/>
        <end position="174"/>
    </location>
</feature>
<accession>A0ABQ3HAD4</accession>
<dbReference type="InterPro" id="IPR050367">
    <property type="entry name" value="APC_superfamily"/>
</dbReference>
<dbReference type="NCBIfam" id="TIGR00908">
    <property type="entry name" value="2A0305"/>
    <property type="match status" value="1"/>
</dbReference>